<evidence type="ECO:0000313" key="2">
    <source>
        <dbReference type="EMBL" id="MDR7268966.1"/>
    </source>
</evidence>
<comment type="caution">
    <text evidence="2">The sequence shown here is derived from an EMBL/GenBank/DDBJ whole genome shotgun (WGS) entry which is preliminary data.</text>
</comment>
<dbReference type="Proteomes" id="UP001180453">
    <property type="component" value="Unassembled WGS sequence"/>
</dbReference>
<protein>
    <submittedName>
        <fullName evidence="2">Uncharacterized protein</fullName>
    </submittedName>
</protein>
<organism evidence="2 3">
    <name type="scientific">Roseateles saccharophilus</name>
    <name type="common">Pseudomonas saccharophila</name>
    <dbReference type="NCBI Taxonomy" id="304"/>
    <lineage>
        <taxon>Bacteria</taxon>
        <taxon>Pseudomonadati</taxon>
        <taxon>Pseudomonadota</taxon>
        <taxon>Betaproteobacteria</taxon>
        <taxon>Burkholderiales</taxon>
        <taxon>Sphaerotilaceae</taxon>
        <taxon>Roseateles</taxon>
    </lineage>
</organism>
<evidence type="ECO:0000256" key="1">
    <source>
        <dbReference type="SAM" id="SignalP"/>
    </source>
</evidence>
<reference evidence="2 3" key="1">
    <citation type="submission" date="2023-07" db="EMBL/GenBank/DDBJ databases">
        <title>Sorghum-associated microbial communities from plants grown in Nebraska, USA.</title>
        <authorList>
            <person name="Schachtman D."/>
        </authorList>
    </citation>
    <scope>NUCLEOTIDE SEQUENCE [LARGE SCALE GENOMIC DNA]</scope>
    <source>
        <strain evidence="2 3">BE314</strain>
    </source>
</reference>
<dbReference type="RefSeq" id="WP_310263203.1">
    <property type="nucleotide sequence ID" value="NZ_JAVDXU010000001.1"/>
</dbReference>
<name>A0ABU1YJD4_ROSSA</name>
<proteinExistence type="predicted"/>
<evidence type="ECO:0000313" key="3">
    <source>
        <dbReference type="Proteomes" id="UP001180453"/>
    </source>
</evidence>
<keyword evidence="1" id="KW-0732">Signal</keyword>
<keyword evidence="3" id="KW-1185">Reference proteome</keyword>
<gene>
    <name evidence="2" type="ORF">J2X20_001595</name>
</gene>
<dbReference type="EMBL" id="JAVDXU010000001">
    <property type="protein sequence ID" value="MDR7268966.1"/>
    <property type="molecule type" value="Genomic_DNA"/>
</dbReference>
<accession>A0ABU1YJD4</accession>
<feature type="chain" id="PRO_5047100754" evidence="1">
    <location>
        <begin position="19"/>
        <end position="161"/>
    </location>
</feature>
<feature type="signal peptide" evidence="1">
    <location>
        <begin position="1"/>
        <end position="18"/>
    </location>
</feature>
<sequence>MKAASALALSLLTTAAHADISCVADFSAFGQGSMTVEIKPAALEGRFDAVVNGRTTHAGMLPVDETIRPGLNFAVDAYGSEFKQFNSAERSLVHLHRLSEAPSTRDLIKLPFAPADVRRIKTFDLVGKMDKFGGQVLMEAFDERGASLGKVVRRALVATCR</sequence>